<gene>
    <name evidence="1" type="ORF">MYCIT1_LOCUS22750</name>
</gene>
<protein>
    <submittedName>
        <fullName evidence="1">Uncharacterized protein</fullName>
    </submittedName>
</protein>
<comment type="caution">
    <text evidence="1">The sequence shown here is derived from an EMBL/GenBank/DDBJ whole genome shotgun (WGS) entry which is preliminary data.</text>
</comment>
<dbReference type="AlphaFoldDB" id="A0AAD2Q4F8"/>
<organism evidence="1 2">
    <name type="scientific">Mycena citricolor</name>
    <dbReference type="NCBI Taxonomy" id="2018698"/>
    <lineage>
        <taxon>Eukaryota</taxon>
        <taxon>Fungi</taxon>
        <taxon>Dikarya</taxon>
        <taxon>Basidiomycota</taxon>
        <taxon>Agaricomycotina</taxon>
        <taxon>Agaricomycetes</taxon>
        <taxon>Agaricomycetidae</taxon>
        <taxon>Agaricales</taxon>
        <taxon>Marasmiineae</taxon>
        <taxon>Mycenaceae</taxon>
        <taxon>Mycena</taxon>
    </lineage>
</organism>
<accession>A0AAD2Q4F8</accession>
<feature type="non-terminal residue" evidence="1">
    <location>
        <position position="1"/>
    </location>
</feature>
<keyword evidence="2" id="KW-1185">Reference proteome</keyword>
<proteinExistence type="predicted"/>
<name>A0AAD2Q4F8_9AGAR</name>
<evidence type="ECO:0000313" key="1">
    <source>
        <dbReference type="EMBL" id="CAK5275168.1"/>
    </source>
</evidence>
<evidence type="ECO:0000313" key="2">
    <source>
        <dbReference type="Proteomes" id="UP001295794"/>
    </source>
</evidence>
<dbReference type="EMBL" id="CAVNYO010000405">
    <property type="protein sequence ID" value="CAK5275168.1"/>
    <property type="molecule type" value="Genomic_DNA"/>
</dbReference>
<dbReference type="Proteomes" id="UP001295794">
    <property type="component" value="Unassembled WGS sequence"/>
</dbReference>
<sequence>DDVLCCLEIYTQENIFRHTSLLGCFMSEVGERIDHLHILRLAQQQRGLLKFLYLPPSYPLCLQDALLSPLRHRGACVSRRRHCFCRSFLPSSALSVTRHPI</sequence>
<reference evidence="1" key="1">
    <citation type="submission" date="2023-11" db="EMBL/GenBank/DDBJ databases">
        <authorList>
            <person name="De Vega J J."/>
            <person name="De Vega J J."/>
        </authorList>
    </citation>
    <scope>NUCLEOTIDE SEQUENCE</scope>
</reference>